<dbReference type="AlphaFoldDB" id="A0A7D5ND27"/>
<feature type="domain" description="Methyl-accepting transducer" evidence="4">
    <location>
        <begin position="90"/>
        <end position="282"/>
    </location>
</feature>
<name>A0A7D5ND27_9PROT</name>
<dbReference type="PANTHER" id="PTHR32089:SF112">
    <property type="entry name" value="LYSOZYME-LIKE PROTEIN-RELATED"/>
    <property type="match status" value="1"/>
</dbReference>
<organism evidence="5 6">
    <name type="scientific">Candidatus Accumulibacter cognatus</name>
    <dbReference type="NCBI Taxonomy" id="2954383"/>
    <lineage>
        <taxon>Bacteria</taxon>
        <taxon>Pseudomonadati</taxon>
        <taxon>Pseudomonadota</taxon>
        <taxon>Betaproteobacteria</taxon>
        <taxon>Candidatus Accumulibacter</taxon>
    </lineage>
</organism>
<dbReference type="EMBL" id="CP058708">
    <property type="protein sequence ID" value="QLH50188.1"/>
    <property type="molecule type" value="Genomic_DNA"/>
</dbReference>
<evidence type="ECO:0000313" key="6">
    <source>
        <dbReference type="Proteomes" id="UP000509684"/>
    </source>
</evidence>
<dbReference type="Gene3D" id="1.20.120.30">
    <property type="entry name" value="Aspartate receptor, ligand-binding domain"/>
    <property type="match status" value="1"/>
</dbReference>
<dbReference type="PROSITE" id="PS50111">
    <property type="entry name" value="CHEMOTAXIS_TRANSDUC_2"/>
    <property type="match status" value="1"/>
</dbReference>
<protein>
    <submittedName>
        <fullName evidence="5">CZB domain-containing protein</fullName>
    </submittedName>
</protein>
<evidence type="ECO:0000313" key="5">
    <source>
        <dbReference type="EMBL" id="QLH50188.1"/>
    </source>
</evidence>
<dbReference type="KEGG" id="acog:HWD57_10655"/>
<keyword evidence="3" id="KW-0175">Coiled coil</keyword>
<dbReference type="GO" id="GO:0016020">
    <property type="term" value="C:membrane"/>
    <property type="evidence" value="ECO:0007669"/>
    <property type="project" value="InterPro"/>
</dbReference>
<dbReference type="GO" id="GO:0007165">
    <property type="term" value="P:signal transduction"/>
    <property type="evidence" value="ECO:0007669"/>
    <property type="project" value="UniProtKB-KW"/>
</dbReference>
<dbReference type="SMART" id="SM00283">
    <property type="entry name" value="MA"/>
    <property type="match status" value="1"/>
</dbReference>
<feature type="coiled-coil region" evidence="3">
    <location>
        <begin position="30"/>
        <end position="75"/>
    </location>
</feature>
<dbReference type="InterPro" id="IPR004089">
    <property type="entry name" value="MCPsignal_dom"/>
</dbReference>
<keyword evidence="1 2" id="KW-0807">Transducer</keyword>
<proteinExistence type="predicted"/>
<dbReference type="Proteomes" id="UP000509684">
    <property type="component" value="Chromosome"/>
</dbReference>
<sequence length="391" mass="42626">MSLFRERRCPRVMEHRTLNCDEGVSTVFGTAKLKQEIAQLQRTIEEQERTFASRLNKLDDECTALRAERDRANAQLAFHAGVFDNLVHFARTAEGTQRSLADLASAMKGEASTADSASIQASENVGTVKAVCDNVRLMTSNTEHVGEIVRRLSHEATKIGGIVDLIRDIANQTNLLALNAAIEAARAGDLGRGFAVVADEVRRLAERTATATAEILHLVTAIQAETSNASKAMEISPEQASSFQADALAATSKMESLTALAEQARTTISATALCTFVEVAKVDHLIYKLEIYKVMIGLSQKQAGDFSSHTSCRLGKWYYEGDGRQFLSKLAAYTRLEAPHRQVHAAGREAVGHYLAGEFESTVTSLQLMERASETVLQELENIAVEGARVV</sequence>
<evidence type="ECO:0000256" key="1">
    <source>
        <dbReference type="ARBA" id="ARBA00023224"/>
    </source>
</evidence>
<reference evidence="5 6" key="1">
    <citation type="journal article" date="2019" name="Microbiome">
        <title>Annotated bacterial chromosomes from frame-shift-corrected long-read metagenomic data.</title>
        <authorList>
            <person name="Arumugam K."/>
            <person name="Bagci C."/>
            <person name="Bessarab I."/>
            <person name="Beier S."/>
            <person name="Buchfink B."/>
            <person name="Gorska A."/>
            <person name="Qiu G."/>
            <person name="Huson D.H."/>
            <person name="Williams R.B.H."/>
        </authorList>
    </citation>
    <scope>NUCLEOTIDE SEQUENCE [LARGE SCALE GENOMIC DNA]</scope>
    <source>
        <strain evidence="5">SSA1</strain>
    </source>
</reference>
<dbReference type="Pfam" id="PF13682">
    <property type="entry name" value="CZB"/>
    <property type="match status" value="1"/>
</dbReference>
<dbReference type="Gene3D" id="6.10.250.3200">
    <property type="match status" value="1"/>
</dbReference>
<dbReference type="SUPFAM" id="SSF58104">
    <property type="entry name" value="Methyl-accepting chemotaxis protein (MCP) signaling domain"/>
    <property type="match status" value="1"/>
</dbReference>
<evidence type="ECO:0000259" key="4">
    <source>
        <dbReference type="PROSITE" id="PS50111"/>
    </source>
</evidence>
<evidence type="ECO:0000256" key="3">
    <source>
        <dbReference type="SAM" id="Coils"/>
    </source>
</evidence>
<evidence type="ECO:0000256" key="2">
    <source>
        <dbReference type="PROSITE-ProRule" id="PRU00284"/>
    </source>
</evidence>
<gene>
    <name evidence="5" type="ORF">HWD57_10655</name>
</gene>
<dbReference type="InterPro" id="IPR025991">
    <property type="entry name" value="Chemoreceptor_zinc-bind_dom"/>
</dbReference>
<dbReference type="PANTHER" id="PTHR32089">
    <property type="entry name" value="METHYL-ACCEPTING CHEMOTAXIS PROTEIN MCPB"/>
    <property type="match status" value="1"/>
</dbReference>
<accession>A0A7D5ND27</accession>
<dbReference type="Pfam" id="PF00015">
    <property type="entry name" value="MCPsignal"/>
    <property type="match status" value="1"/>
</dbReference>